<feature type="region of interest" description="Disordered" evidence="1">
    <location>
        <begin position="562"/>
        <end position="612"/>
    </location>
</feature>
<dbReference type="OrthoDB" id="2758311at2759"/>
<organism evidence="2 3">
    <name type="scientific">Laetiporus sulphureus 93-53</name>
    <dbReference type="NCBI Taxonomy" id="1314785"/>
    <lineage>
        <taxon>Eukaryota</taxon>
        <taxon>Fungi</taxon>
        <taxon>Dikarya</taxon>
        <taxon>Basidiomycota</taxon>
        <taxon>Agaricomycotina</taxon>
        <taxon>Agaricomycetes</taxon>
        <taxon>Polyporales</taxon>
        <taxon>Laetiporus</taxon>
    </lineage>
</organism>
<dbReference type="GeneID" id="63824056"/>
<dbReference type="EMBL" id="KV427622">
    <property type="protein sequence ID" value="KZT06846.1"/>
    <property type="molecule type" value="Genomic_DNA"/>
</dbReference>
<dbReference type="InParanoid" id="A0A165EE59"/>
<protein>
    <submittedName>
        <fullName evidence="2">Uncharacterized protein</fullName>
    </submittedName>
</protein>
<accession>A0A165EE59</accession>
<feature type="compositionally biased region" description="Low complexity" evidence="1">
    <location>
        <begin position="277"/>
        <end position="291"/>
    </location>
</feature>
<name>A0A165EE59_9APHY</name>
<feature type="region of interest" description="Disordered" evidence="1">
    <location>
        <begin position="256"/>
        <end position="298"/>
    </location>
</feature>
<dbReference type="AlphaFoldDB" id="A0A165EE59"/>
<keyword evidence="3" id="KW-1185">Reference proteome</keyword>
<feature type="compositionally biased region" description="Acidic residues" evidence="1">
    <location>
        <begin position="570"/>
        <end position="592"/>
    </location>
</feature>
<proteinExistence type="predicted"/>
<feature type="region of interest" description="Disordered" evidence="1">
    <location>
        <begin position="744"/>
        <end position="763"/>
    </location>
</feature>
<feature type="compositionally biased region" description="Polar residues" evidence="1">
    <location>
        <begin position="256"/>
        <end position="267"/>
    </location>
</feature>
<dbReference type="RefSeq" id="XP_040764586.1">
    <property type="nucleotide sequence ID" value="XM_040907027.1"/>
</dbReference>
<reference evidence="2 3" key="1">
    <citation type="journal article" date="2016" name="Mol. Biol. Evol.">
        <title>Comparative Genomics of Early-Diverging Mushroom-Forming Fungi Provides Insights into the Origins of Lignocellulose Decay Capabilities.</title>
        <authorList>
            <person name="Nagy L.G."/>
            <person name="Riley R."/>
            <person name="Tritt A."/>
            <person name="Adam C."/>
            <person name="Daum C."/>
            <person name="Floudas D."/>
            <person name="Sun H."/>
            <person name="Yadav J.S."/>
            <person name="Pangilinan J."/>
            <person name="Larsson K.H."/>
            <person name="Matsuura K."/>
            <person name="Barry K."/>
            <person name="Labutti K."/>
            <person name="Kuo R."/>
            <person name="Ohm R.A."/>
            <person name="Bhattacharya S.S."/>
            <person name="Shirouzu T."/>
            <person name="Yoshinaga Y."/>
            <person name="Martin F.M."/>
            <person name="Grigoriev I.V."/>
            <person name="Hibbett D.S."/>
        </authorList>
    </citation>
    <scope>NUCLEOTIDE SEQUENCE [LARGE SCALE GENOMIC DNA]</scope>
    <source>
        <strain evidence="2 3">93-53</strain>
    </source>
</reference>
<evidence type="ECO:0000313" key="2">
    <source>
        <dbReference type="EMBL" id="KZT06846.1"/>
    </source>
</evidence>
<evidence type="ECO:0000256" key="1">
    <source>
        <dbReference type="SAM" id="MobiDB-lite"/>
    </source>
</evidence>
<sequence length="841" mass="93961">MTNTNLDCTFGLCQACCQDTRAQFSSLRSCAVSKHNCSNNSSTRSGAPTATYLLLLQSGLMAEASEPQPLLAAPASIQIPTVKSYKLSISPIYQQKLWELERDDLERFRQAEMKTHLAREGDRTVMVYWWQQNDEPADLFFVVAPDYPYFHPKQAKDLYKCFALGTADFQYYDWKIKKWVYSLPDSPCINIKTATELHYRCDGVTTGPGMPVISLKRTTSEAVASLPATPRKPPRTSQTVIDIDAWLSTPSHSAPIMSPSQASVTSPPRTPMRNFESQVSSPSFSQIGSPSKTPTLKGHHGWPLKYAIDMADGFAIIKTLEGDGQSRDNAFSFVFTSANYCSSTFNDNERAWRVAEEVGGETELQQWITYGRTPQSEWQAFMKQWWQGPGEVNILGQRTVEGLEADSKREEPMKKTGDWMAYLKRSTSASADSPALTVVHLHDNCARMAVPLKAKDLIGLTGSESKMILCIWWDLHKLTAPRFNFQGTGEEAVWQRIEVDSVMINWSAVQKSALNVAKTAASLSNKKLNRKQTDEERDWGIEIFAPLLKRVASQFLKNIKDENKHGGEEKNEDDYDDDDDDDKNEEEGDKEDDNEKGSDDENEEEDIFDAPPLTQLRVLHASKCGPSVALRPVPYVAIGDMDEDVDAADGIADIVVKYQDCRVADKSRGISWLESIAVTNANGEFELSDSELEIPLVILHESIREAQLCCEDLAVEWFTELVAPDGKTSTKCKLIQNDVPANLHAGSAKGKKRMNKDPTHPKSDKVTRAEMLHFLAEVDGGHFENHPAVLSICHAPNRKASIVLNVLLSQLDIIWEISKMKYPTDNGTQLNGSVNACRWQL</sequence>
<dbReference type="Proteomes" id="UP000076871">
    <property type="component" value="Unassembled WGS sequence"/>
</dbReference>
<evidence type="ECO:0000313" key="3">
    <source>
        <dbReference type="Proteomes" id="UP000076871"/>
    </source>
</evidence>
<gene>
    <name evidence="2" type="ORF">LAESUDRAFT_713984</name>
</gene>